<feature type="compositionally biased region" description="Basic and acidic residues" evidence="1">
    <location>
        <begin position="72"/>
        <end position="83"/>
    </location>
</feature>
<accession>M5G4C0</accession>
<gene>
    <name evidence="2" type="ORF">DACRYDRAFT_105697</name>
</gene>
<evidence type="ECO:0000256" key="1">
    <source>
        <dbReference type="SAM" id="MobiDB-lite"/>
    </source>
</evidence>
<dbReference type="GeneID" id="63683195"/>
<dbReference type="SUPFAM" id="SSF51197">
    <property type="entry name" value="Clavaminate synthase-like"/>
    <property type="match status" value="1"/>
</dbReference>
<proteinExistence type="predicted"/>
<feature type="region of interest" description="Disordered" evidence="1">
    <location>
        <begin position="212"/>
        <end position="296"/>
    </location>
</feature>
<dbReference type="RefSeq" id="XP_040630433.1">
    <property type="nucleotide sequence ID" value="XM_040768133.1"/>
</dbReference>
<dbReference type="EMBL" id="JH795859">
    <property type="protein sequence ID" value="EJU03539.1"/>
    <property type="molecule type" value="Genomic_DNA"/>
</dbReference>
<dbReference type="HOGENOM" id="CLU_280748_0_0_1"/>
<feature type="region of interest" description="Disordered" evidence="1">
    <location>
        <begin position="64"/>
        <end position="109"/>
    </location>
</feature>
<feature type="compositionally biased region" description="Polar residues" evidence="1">
    <location>
        <begin position="442"/>
        <end position="451"/>
    </location>
</feature>
<keyword evidence="3" id="KW-1185">Reference proteome</keyword>
<feature type="region of interest" description="Disordered" evidence="1">
    <location>
        <begin position="396"/>
        <end position="451"/>
    </location>
</feature>
<evidence type="ECO:0000313" key="3">
    <source>
        <dbReference type="Proteomes" id="UP000030653"/>
    </source>
</evidence>
<dbReference type="Gene3D" id="2.60.120.650">
    <property type="entry name" value="Cupin"/>
    <property type="match status" value="1"/>
</dbReference>
<dbReference type="STRING" id="1858805.M5G4C0"/>
<dbReference type="Proteomes" id="UP000030653">
    <property type="component" value="Unassembled WGS sequence"/>
</dbReference>
<dbReference type="OrthoDB" id="2635829at2759"/>
<feature type="compositionally biased region" description="Basic and acidic residues" evidence="1">
    <location>
        <begin position="220"/>
        <end position="247"/>
    </location>
</feature>
<evidence type="ECO:0008006" key="4">
    <source>
        <dbReference type="Google" id="ProtNLM"/>
    </source>
</evidence>
<feature type="region of interest" description="Disordered" evidence="1">
    <location>
        <begin position="1"/>
        <end position="24"/>
    </location>
</feature>
<feature type="compositionally biased region" description="Basic and acidic residues" evidence="1">
    <location>
        <begin position="406"/>
        <end position="424"/>
    </location>
</feature>
<feature type="region of interest" description="Disordered" evidence="1">
    <location>
        <begin position="1018"/>
        <end position="1059"/>
    </location>
</feature>
<evidence type="ECO:0000313" key="2">
    <source>
        <dbReference type="EMBL" id="EJU03539.1"/>
    </source>
</evidence>
<protein>
    <recommendedName>
        <fullName evidence="4">JmjC domain-containing protein</fullName>
    </recommendedName>
</protein>
<sequence length="1118" mass="125714">MSFHSSSNSSSFPQRTHSYDSDSPYDPAKLFCPTWDWEEQDKVACVKLATTGYSMDHSYYPKAPRANQAFDNGRRFDRNDGRRGRGGSPFRHSSDRHPSKAPGAGRWKGPRSYARLPLATMDQLEPAPGEPNIESPCWNCGRFDGHNASLCRFEQDVSYQGQWYVYTAAQQNRVVAYRMHYWHGEPLPENYGDIPTTPPRKQKQIGNCLDLAGVPPQNDDWSKNDTVVKTEKEETNKEEKTVNKDGESENGSSPILLLDPHTIPPTSDAPPLPPTLVLSANDEPSRPPETSPIPHLDPQSKFPISSAPQTCAWSEVELIVEKIDVAETGTAEPGRAFAPLNLVELEEAKSEVALEGSLTIIDSSALLAASVPAVNIAEHHEPHELDARTIDPSYVKADGLQAPDGHPMEPSDVKTEEHETRNDHTTVGPSDGEQPPPLIVSSDVSEPTSTVHVDSETLLAQMNASQPTTLELQPISTFMLSEPPAIGWDSSVQLDAAMIDFFQQTTVQPIAPESSQAQPSVLSTAFEPMTSQSITVNHSAAPTQPIATQPITDQSIIDQLINPIQPITAQAFVAHTFGTPLPVIHQSAPAIHPSPWTSTWEQPQQTTSKAPAKMFCRPTPPETDWNLRHSETPSKRGITMTDSAALNHYKKQVDIMNRLSKPAKEDPRFEERWATEDLANVARKVKDGFVVKIHGGDNWEEKGFNIDTLISGGVLRSRSSAETKHFEFISMDKLHKRSTMQCYDDLGIYESHPFQQFFDEAVTSDVRKNLLDCYYEAYNWPSFLRSLQSKTLRSYNGESPNKDFAMEVSELTEETWFIASHAMSFTGGHHDAGGRYTYIHVVLGEKWWYYFRPNEETLSKMETDPDGVIQDLLSYKYERMRPLGEFYYVPVRPGESLMQPSWTKHFVWTAEDSFMAGKLFDLPSFSRMEKCMVEEHVCGETSTNAVRHGWYSALLNFSVSIPYVKPDRQLMTDDDLRALHRMLLDPRAYVPQDSVLGKRMDLTLSLVVEEVKRIRSKAAGTTTSKGRAQKKRKSTDDTEESHTQKKRKLTDEKAEREPRAVSLKKWRKYIDQKEPENQELHPMHGLRVNLLLKALAAVENLFDERGVEIPKVEMAPYK</sequence>
<reference evidence="2 3" key="1">
    <citation type="journal article" date="2012" name="Science">
        <title>The Paleozoic origin of enzymatic lignin decomposition reconstructed from 31 fungal genomes.</title>
        <authorList>
            <person name="Floudas D."/>
            <person name="Binder M."/>
            <person name="Riley R."/>
            <person name="Barry K."/>
            <person name="Blanchette R.A."/>
            <person name="Henrissat B."/>
            <person name="Martinez A.T."/>
            <person name="Otillar R."/>
            <person name="Spatafora J.W."/>
            <person name="Yadav J.S."/>
            <person name="Aerts A."/>
            <person name="Benoit I."/>
            <person name="Boyd A."/>
            <person name="Carlson A."/>
            <person name="Copeland A."/>
            <person name="Coutinho P.M."/>
            <person name="de Vries R.P."/>
            <person name="Ferreira P."/>
            <person name="Findley K."/>
            <person name="Foster B."/>
            <person name="Gaskell J."/>
            <person name="Glotzer D."/>
            <person name="Gorecki P."/>
            <person name="Heitman J."/>
            <person name="Hesse C."/>
            <person name="Hori C."/>
            <person name="Igarashi K."/>
            <person name="Jurgens J.A."/>
            <person name="Kallen N."/>
            <person name="Kersten P."/>
            <person name="Kohler A."/>
            <person name="Kuees U."/>
            <person name="Kumar T.K.A."/>
            <person name="Kuo A."/>
            <person name="LaButti K."/>
            <person name="Larrondo L.F."/>
            <person name="Lindquist E."/>
            <person name="Ling A."/>
            <person name="Lombard V."/>
            <person name="Lucas S."/>
            <person name="Lundell T."/>
            <person name="Martin R."/>
            <person name="McLaughlin D.J."/>
            <person name="Morgenstern I."/>
            <person name="Morin E."/>
            <person name="Murat C."/>
            <person name="Nagy L.G."/>
            <person name="Nolan M."/>
            <person name="Ohm R.A."/>
            <person name="Patyshakuliyeva A."/>
            <person name="Rokas A."/>
            <person name="Ruiz-Duenas F.J."/>
            <person name="Sabat G."/>
            <person name="Salamov A."/>
            <person name="Samejima M."/>
            <person name="Schmutz J."/>
            <person name="Slot J.C."/>
            <person name="St John F."/>
            <person name="Stenlid J."/>
            <person name="Sun H."/>
            <person name="Sun S."/>
            <person name="Syed K."/>
            <person name="Tsang A."/>
            <person name="Wiebenga A."/>
            <person name="Young D."/>
            <person name="Pisabarro A."/>
            <person name="Eastwood D.C."/>
            <person name="Martin F."/>
            <person name="Cullen D."/>
            <person name="Grigoriev I.V."/>
            <person name="Hibbett D.S."/>
        </authorList>
    </citation>
    <scope>NUCLEOTIDE SEQUENCE [LARGE SCALE GENOMIC DNA]</scope>
    <source>
        <strain evidence="2 3">DJM-731 SS1</strain>
    </source>
</reference>
<feature type="compositionally biased region" description="Low complexity" evidence="1">
    <location>
        <begin position="1"/>
        <end position="12"/>
    </location>
</feature>
<dbReference type="AlphaFoldDB" id="M5G4C0"/>
<feature type="compositionally biased region" description="Basic and acidic residues" evidence="1">
    <location>
        <begin position="625"/>
        <end position="634"/>
    </location>
</feature>
<name>M5G4C0_DACPD</name>
<organism evidence="2 3">
    <name type="scientific">Dacryopinax primogenitus (strain DJM 731)</name>
    <name type="common">Brown rot fungus</name>
    <dbReference type="NCBI Taxonomy" id="1858805"/>
    <lineage>
        <taxon>Eukaryota</taxon>
        <taxon>Fungi</taxon>
        <taxon>Dikarya</taxon>
        <taxon>Basidiomycota</taxon>
        <taxon>Agaricomycotina</taxon>
        <taxon>Dacrymycetes</taxon>
        <taxon>Dacrymycetales</taxon>
        <taxon>Dacrymycetaceae</taxon>
        <taxon>Dacryopinax</taxon>
    </lineage>
</organism>
<feature type="region of interest" description="Disordered" evidence="1">
    <location>
        <begin position="607"/>
        <end position="635"/>
    </location>
</feature>
<feature type="compositionally biased region" description="Basic and acidic residues" evidence="1">
    <location>
        <begin position="1034"/>
        <end position="1059"/>
    </location>
</feature>